<reference evidence="8 9" key="1">
    <citation type="submission" date="2018-06" db="EMBL/GenBank/DDBJ databases">
        <authorList>
            <consortium name="Pathogen Informatics"/>
            <person name="Doyle S."/>
        </authorList>
    </citation>
    <scope>NUCLEOTIDE SEQUENCE [LARGE SCALE GENOMIC DNA]</scope>
    <source>
        <strain evidence="8 9">NCTC12475</strain>
    </source>
</reference>
<dbReference type="Gene3D" id="3.30.70.20">
    <property type="match status" value="1"/>
</dbReference>
<feature type="domain" description="4Fe-4S ferredoxin-type" evidence="7">
    <location>
        <begin position="9"/>
        <end position="56"/>
    </location>
</feature>
<dbReference type="PROSITE" id="PS00198">
    <property type="entry name" value="4FE4S_FER_1"/>
    <property type="match status" value="1"/>
</dbReference>
<name>A0A381DHR4_9BACT</name>
<evidence type="ECO:0000256" key="2">
    <source>
        <dbReference type="ARBA" id="ARBA00022723"/>
    </source>
</evidence>
<gene>
    <name evidence="8" type="ORF">NCTC12475_00401</name>
</gene>
<feature type="domain" description="Cysteine-rich" evidence="6">
    <location>
        <begin position="103"/>
        <end position="177"/>
    </location>
</feature>
<dbReference type="InterPro" id="IPR017900">
    <property type="entry name" value="4Fe4S_Fe_S_CS"/>
</dbReference>
<dbReference type="PANTHER" id="PTHR43255:SF1">
    <property type="entry name" value="IRON-SULFUR-BINDING OXIDOREDUCTASE FADF-RELATED"/>
    <property type="match status" value="1"/>
</dbReference>
<protein>
    <submittedName>
        <fullName evidence="8">Succinate dehydrogenase/fumarate reductase iron-sulfur subunit</fullName>
    </submittedName>
</protein>
<evidence type="ECO:0000256" key="4">
    <source>
        <dbReference type="ARBA" id="ARBA00023004"/>
    </source>
</evidence>
<evidence type="ECO:0000259" key="6">
    <source>
        <dbReference type="Pfam" id="PF02754"/>
    </source>
</evidence>
<dbReference type="GO" id="GO:0005886">
    <property type="term" value="C:plasma membrane"/>
    <property type="evidence" value="ECO:0007669"/>
    <property type="project" value="TreeGrafter"/>
</dbReference>
<evidence type="ECO:0000259" key="7">
    <source>
        <dbReference type="Pfam" id="PF13187"/>
    </source>
</evidence>
<accession>A0A381DHR4</accession>
<dbReference type="EMBL" id="UFVD01000001">
    <property type="protein sequence ID" value="SUX10204.1"/>
    <property type="molecule type" value="Genomic_DNA"/>
</dbReference>
<keyword evidence="9" id="KW-1185">Reference proteome</keyword>
<dbReference type="Proteomes" id="UP000254920">
    <property type="component" value="Unassembled WGS sequence"/>
</dbReference>
<dbReference type="GeneID" id="93090843"/>
<dbReference type="GO" id="GO:0051539">
    <property type="term" value="F:4 iron, 4 sulfur cluster binding"/>
    <property type="evidence" value="ECO:0007669"/>
    <property type="project" value="UniProtKB-KW"/>
</dbReference>
<dbReference type="Pfam" id="PF13187">
    <property type="entry name" value="Fer4_9"/>
    <property type="match status" value="1"/>
</dbReference>
<keyword evidence="5" id="KW-0411">Iron-sulfur</keyword>
<dbReference type="AlphaFoldDB" id="A0A381DHR4"/>
<dbReference type="SUPFAM" id="SSF46548">
    <property type="entry name" value="alpha-helical ferredoxin"/>
    <property type="match status" value="1"/>
</dbReference>
<proteinExistence type="predicted"/>
<evidence type="ECO:0000256" key="1">
    <source>
        <dbReference type="ARBA" id="ARBA00022485"/>
    </source>
</evidence>
<keyword evidence="4" id="KW-0408">Iron</keyword>
<dbReference type="GO" id="GO:0016491">
    <property type="term" value="F:oxidoreductase activity"/>
    <property type="evidence" value="ECO:0007669"/>
    <property type="project" value="UniProtKB-KW"/>
</dbReference>
<evidence type="ECO:0000313" key="8">
    <source>
        <dbReference type="EMBL" id="SUX10204.1"/>
    </source>
</evidence>
<keyword evidence="2" id="KW-0479">Metal-binding</keyword>
<sequence length="323" mass="37818">MQIPRNLQNCINCSACTKKCEFLTKYELNLADFYNRPDLAYSCFLCDICTQVCPADIDGVEISLYLRKQKPKKFSYLNFTKQSPFKSPYIYANNSEKQSKEIMFFGCNFPGYFPKTTEYLIKLLAKYGIDFSIDCCGKPLYEANLKFNKTKNHLRELFDKKDVKKIITACPNCYYFFKNHHKFDDIKISSIYSKLEELGLMSIIEEKINLFFPCPDKFTKEIFDNFKKYIIFENTFKKVNCCGMGGLAKKYEPKIYQNGIEIIKEKNAENVYTYCATCAGNFQKNGIKNVKHLTSEFLGICETPSKNYLKNIMKFKFYKRSVF</sequence>
<dbReference type="RefSeq" id="WP_089182658.1">
    <property type="nucleotide sequence ID" value="NZ_CP043427.1"/>
</dbReference>
<dbReference type="InterPro" id="IPR051460">
    <property type="entry name" value="HdrC_iron-sulfur_subunit"/>
</dbReference>
<keyword evidence="3" id="KW-0560">Oxidoreductase</keyword>
<dbReference type="OrthoDB" id="9803192at2"/>
<evidence type="ECO:0000256" key="5">
    <source>
        <dbReference type="ARBA" id="ARBA00023014"/>
    </source>
</evidence>
<dbReference type="Pfam" id="PF02754">
    <property type="entry name" value="CCG"/>
    <property type="match status" value="2"/>
</dbReference>
<dbReference type="PANTHER" id="PTHR43255">
    <property type="entry name" value="IRON-SULFUR-BINDING OXIDOREDUCTASE FADF-RELATED-RELATED"/>
    <property type="match status" value="1"/>
</dbReference>
<organism evidence="8 9">
    <name type="scientific">Campylobacter sputorum subsp. sputorum</name>
    <dbReference type="NCBI Taxonomy" id="32024"/>
    <lineage>
        <taxon>Bacteria</taxon>
        <taxon>Pseudomonadati</taxon>
        <taxon>Campylobacterota</taxon>
        <taxon>Epsilonproteobacteria</taxon>
        <taxon>Campylobacterales</taxon>
        <taxon>Campylobacteraceae</taxon>
        <taxon>Campylobacter</taxon>
    </lineage>
</organism>
<evidence type="ECO:0000313" key="9">
    <source>
        <dbReference type="Proteomes" id="UP000254920"/>
    </source>
</evidence>
<dbReference type="STRING" id="32024.GCA_000788295_00397"/>
<feature type="domain" description="Cysteine-rich" evidence="6">
    <location>
        <begin position="232"/>
        <end position="282"/>
    </location>
</feature>
<dbReference type="InterPro" id="IPR004017">
    <property type="entry name" value="Cys_rich_dom"/>
</dbReference>
<keyword evidence="1" id="KW-0004">4Fe-4S</keyword>
<evidence type="ECO:0000256" key="3">
    <source>
        <dbReference type="ARBA" id="ARBA00023002"/>
    </source>
</evidence>
<dbReference type="InterPro" id="IPR017896">
    <property type="entry name" value="4Fe4S_Fe-S-bd"/>
</dbReference>
<dbReference type="GO" id="GO:0046872">
    <property type="term" value="F:metal ion binding"/>
    <property type="evidence" value="ECO:0007669"/>
    <property type="project" value="UniProtKB-KW"/>
</dbReference>